<dbReference type="EMBL" id="JAYGGQ010000026">
    <property type="protein sequence ID" value="MEA5457300.1"/>
    <property type="molecule type" value="Genomic_DNA"/>
</dbReference>
<dbReference type="RefSeq" id="WP_323281212.1">
    <property type="nucleotide sequence ID" value="NZ_JAYGGQ010000026.1"/>
</dbReference>
<dbReference type="InterPro" id="IPR012495">
    <property type="entry name" value="TadE-like_dom"/>
</dbReference>
<evidence type="ECO:0000313" key="3">
    <source>
        <dbReference type="EMBL" id="MEA5457300.1"/>
    </source>
</evidence>
<feature type="transmembrane region" description="Helical" evidence="1">
    <location>
        <begin position="20"/>
        <end position="38"/>
    </location>
</feature>
<keyword evidence="4" id="KW-1185">Reference proteome</keyword>
<sequence length="147" mass="15019">MKHVTTHRDGDERGSTTLELVIVVPGFILLLLLLVFGFRATTAGQNVEAAAGAAARDAALARSAGLAQANGASAASAAINQAQAPCQSTRASIDTSGFNAPLGQIGTVRATVSCVVPLYGLLPMLPGTMTITKTASQPVDAYTQRQP</sequence>
<comment type="caution">
    <text evidence="3">The sequence shown here is derived from an EMBL/GenBank/DDBJ whole genome shotgun (WGS) entry which is preliminary data.</text>
</comment>
<dbReference type="Proteomes" id="UP001304769">
    <property type="component" value="Unassembled WGS sequence"/>
</dbReference>
<protein>
    <submittedName>
        <fullName evidence="3">TadE/TadG family type IV pilus assembly protein</fullName>
    </submittedName>
</protein>
<gene>
    <name evidence="3" type="ORF">SPF06_21495</name>
</gene>
<keyword evidence="1" id="KW-1133">Transmembrane helix</keyword>
<dbReference type="Pfam" id="PF07811">
    <property type="entry name" value="TadE"/>
    <property type="match status" value="1"/>
</dbReference>
<evidence type="ECO:0000256" key="1">
    <source>
        <dbReference type="SAM" id="Phobius"/>
    </source>
</evidence>
<keyword evidence="1" id="KW-0472">Membrane</keyword>
<keyword evidence="1" id="KW-0812">Transmembrane</keyword>
<name>A0ABU5TCB6_9MICC</name>
<evidence type="ECO:0000313" key="4">
    <source>
        <dbReference type="Proteomes" id="UP001304769"/>
    </source>
</evidence>
<evidence type="ECO:0000259" key="2">
    <source>
        <dbReference type="Pfam" id="PF07811"/>
    </source>
</evidence>
<organism evidence="3 4">
    <name type="scientific">Sinomonas terricola</name>
    <dbReference type="NCBI Taxonomy" id="3110330"/>
    <lineage>
        <taxon>Bacteria</taxon>
        <taxon>Bacillati</taxon>
        <taxon>Actinomycetota</taxon>
        <taxon>Actinomycetes</taxon>
        <taxon>Micrococcales</taxon>
        <taxon>Micrococcaceae</taxon>
        <taxon>Sinomonas</taxon>
    </lineage>
</organism>
<feature type="domain" description="TadE-like" evidence="2">
    <location>
        <begin position="14"/>
        <end position="56"/>
    </location>
</feature>
<proteinExistence type="predicted"/>
<accession>A0ABU5TCB6</accession>
<reference evidence="3 4" key="1">
    <citation type="submission" date="2023-12" db="EMBL/GenBank/DDBJ databases">
        <title>Sinomonas terricola sp. nov, isolated from litchi orchard soil in Guangdong, PR China.</title>
        <authorList>
            <person name="Jiaxin W."/>
            <person name="Yang Z."/>
            <person name="Honghui Z."/>
        </authorList>
    </citation>
    <scope>NUCLEOTIDE SEQUENCE [LARGE SCALE GENOMIC DNA]</scope>
    <source>
        <strain evidence="3 4">JGH33</strain>
    </source>
</reference>